<gene>
    <name evidence="5" type="ORF">NBZ79_10470</name>
</gene>
<reference evidence="5" key="1">
    <citation type="submission" date="2022-06" db="EMBL/GenBank/DDBJ databases">
        <title>Sneathiella actinostolidae sp. nov., isolated from a sea anemonein the Western Pacific Ocean.</title>
        <authorList>
            <person name="Wei M.J."/>
        </authorList>
    </citation>
    <scope>NUCLEOTIDE SEQUENCE</scope>
    <source>
        <strain evidence="5">PHK-P5</strain>
    </source>
</reference>
<organism evidence="5 6">
    <name type="scientific">Sneathiella marina</name>
    <dbReference type="NCBI Taxonomy" id="2950108"/>
    <lineage>
        <taxon>Bacteria</taxon>
        <taxon>Pseudomonadati</taxon>
        <taxon>Pseudomonadota</taxon>
        <taxon>Alphaproteobacteria</taxon>
        <taxon>Sneathiellales</taxon>
        <taxon>Sneathiellaceae</taxon>
        <taxon>Sneathiella</taxon>
    </lineage>
</organism>
<feature type="chain" id="PRO_5045267802" evidence="4">
    <location>
        <begin position="24"/>
        <end position="188"/>
    </location>
</feature>
<dbReference type="Pfam" id="PF03938">
    <property type="entry name" value="OmpH"/>
    <property type="match status" value="1"/>
</dbReference>
<protein>
    <submittedName>
        <fullName evidence="5">OmpH family outer membrane protein</fullName>
    </submittedName>
</protein>
<dbReference type="PANTHER" id="PTHR35089">
    <property type="entry name" value="CHAPERONE PROTEIN SKP"/>
    <property type="match status" value="1"/>
</dbReference>
<dbReference type="PANTHER" id="PTHR35089:SF1">
    <property type="entry name" value="CHAPERONE PROTEIN SKP"/>
    <property type="match status" value="1"/>
</dbReference>
<comment type="similarity">
    <text evidence="1">Belongs to the Skp family.</text>
</comment>
<evidence type="ECO:0000313" key="6">
    <source>
        <dbReference type="Proteomes" id="UP001056291"/>
    </source>
</evidence>
<dbReference type="InterPro" id="IPR005632">
    <property type="entry name" value="Chaperone_Skp"/>
</dbReference>
<keyword evidence="3" id="KW-0175">Coiled coil</keyword>
<evidence type="ECO:0000256" key="2">
    <source>
        <dbReference type="ARBA" id="ARBA00022729"/>
    </source>
</evidence>
<keyword evidence="2 4" id="KW-0732">Signal</keyword>
<name>A0ABY4VYA9_9PROT</name>
<feature type="coiled-coil region" evidence="3">
    <location>
        <begin position="48"/>
        <end position="123"/>
    </location>
</feature>
<feature type="signal peptide" evidence="4">
    <location>
        <begin position="1"/>
        <end position="23"/>
    </location>
</feature>
<dbReference type="Proteomes" id="UP001056291">
    <property type="component" value="Chromosome"/>
</dbReference>
<dbReference type="SUPFAM" id="SSF111384">
    <property type="entry name" value="OmpH-like"/>
    <property type="match status" value="1"/>
</dbReference>
<evidence type="ECO:0000313" key="5">
    <source>
        <dbReference type="EMBL" id="USG59611.1"/>
    </source>
</evidence>
<accession>A0ABY4VYA9</accession>
<dbReference type="SMART" id="SM00935">
    <property type="entry name" value="OmpH"/>
    <property type="match status" value="1"/>
</dbReference>
<proteinExistence type="inferred from homology"/>
<dbReference type="EMBL" id="CP098747">
    <property type="protein sequence ID" value="USG59611.1"/>
    <property type="molecule type" value="Genomic_DNA"/>
</dbReference>
<evidence type="ECO:0000256" key="4">
    <source>
        <dbReference type="SAM" id="SignalP"/>
    </source>
</evidence>
<evidence type="ECO:0000256" key="3">
    <source>
        <dbReference type="SAM" id="Coils"/>
    </source>
</evidence>
<evidence type="ECO:0000256" key="1">
    <source>
        <dbReference type="ARBA" id="ARBA00009091"/>
    </source>
</evidence>
<dbReference type="InterPro" id="IPR024930">
    <property type="entry name" value="Skp_dom_sf"/>
</dbReference>
<dbReference type="RefSeq" id="WP_251932367.1">
    <property type="nucleotide sequence ID" value="NZ_CP098747.1"/>
</dbReference>
<sequence length="188" mass="21775">MKAKIVRLFLFSAIMSIFFVQYASSQSTRNDVIGIIDIRLIMQKLSVVQDINVQVKSLEEKIKAEFKERESKLKTEKDQIERQKVLVTPKIYAQKQKEFNLKAKGFRREIDEKSRRLQQARAIALTDVRESMIPLAQVIMNKYGATVVFDQNEILFADQSLDLTPEVIEELNKKLSKVVVKMLPLKKS</sequence>
<dbReference type="Gene3D" id="3.30.910.20">
    <property type="entry name" value="Skp domain"/>
    <property type="match status" value="1"/>
</dbReference>
<keyword evidence="6" id="KW-1185">Reference proteome</keyword>